<proteinExistence type="predicted"/>
<dbReference type="EMBL" id="HG994357">
    <property type="protein sequence ID" value="CAF2129752.1"/>
    <property type="molecule type" value="Genomic_DNA"/>
</dbReference>
<feature type="transmembrane region" description="Helical" evidence="1">
    <location>
        <begin position="35"/>
        <end position="52"/>
    </location>
</feature>
<organism evidence="2">
    <name type="scientific">Brassica napus</name>
    <name type="common">Rape</name>
    <dbReference type="NCBI Taxonomy" id="3708"/>
    <lineage>
        <taxon>Eukaryota</taxon>
        <taxon>Viridiplantae</taxon>
        <taxon>Streptophyta</taxon>
        <taxon>Embryophyta</taxon>
        <taxon>Tracheophyta</taxon>
        <taxon>Spermatophyta</taxon>
        <taxon>Magnoliopsida</taxon>
        <taxon>eudicotyledons</taxon>
        <taxon>Gunneridae</taxon>
        <taxon>Pentapetalae</taxon>
        <taxon>rosids</taxon>
        <taxon>malvids</taxon>
        <taxon>Brassicales</taxon>
        <taxon>Brassicaceae</taxon>
        <taxon>Brassiceae</taxon>
        <taxon>Brassica</taxon>
    </lineage>
</organism>
<name>A0A816VVN6_BRANA</name>
<reference evidence="2" key="1">
    <citation type="submission" date="2021-01" db="EMBL/GenBank/DDBJ databases">
        <authorList>
            <consortium name="Genoscope - CEA"/>
            <person name="William W."/>
        </authorList>
    </citation>
    <scope>NUCLEOTIDE SEQUENCE</scope>
</reference>
<keyword evidence="1" id="KW-1133">Transmembrane helix</keyword>
<accession>A0A816VVN6</accession>
<gene>
    <name evidence="2" type="ORF">DARMORV10_A03P48360.1</name>
</gene>
<sequence length="78" mass="9538">MANRKVKMSQYVYMFEYFIDACLRFFYFIVNQEKFNPLICFYFFYLCVFRGFDQEAGSRLNLSLCQTKPQINLIFFNC</sequence>
<keyword evidence="1" id="KW-0812">Transmembrane</keyword>
<keyword evidence="1" id="KW-0472">Membrane</keyword>
<feature type="transmembrane region" description="Helical" evidence="1">
    <location>
        <begin position="12"/>
        <end position="29"/>
    </location>
</feature>
<protein>
    <submittedName>
        <fullName evidence="2">(rape) hypothetical protein</fullName>
    </submittedName>
</protein>
<evidence type="ECO:0000256" key="1">
    <source>
        <dbReference type="SAM" id="Phobius"/>
    </source>
</evidence>
<dbReference type="Proteomes" id="UP001295469">
    <property type="component" value="Chromosome A03"/>
</dbReference>
<dbReference type="AlphaFoldDB" id="A0A816VVN6"/>
<evidence type="ECO:0000313" key="2">
    <source>
        <dbReference type="EMBL" id="CAF2129752.1"/>
    </source>
</evidence>